<feature type="transmembrane region" description="Helical" evidence="9">
    <location>
        <begin position="12"/>
        <end position="32"/>
    </location>
</feature>
<keyword evidence="6 9" id="KW-1133">Transmembrane helix</keyword>
<accession>A0ABU1WV78</accession>
<comment type="subcellular location">
    <subcellularLocation>
        <location evidence="1">Cell membrane</location>
        <topology evidence="1">Multi-pass membrane protein</topology>
    </subcellularLocation>
</comment>
<name>A0ABU1WV78_SPHXE</name>
<feature type="domain" description="Glycosyltransferase RgtA/B/C/D-like" evidence="10">
    <location>
        <begin position="78"/>
        <end position="210"/>
    </location>
</feature>
<proteinExistence type="predicted"/>
<dbReference type="Proteomes" id="UP001267638">
    <property type="component" value="Unassembled WGS sequence"/>
</dbReference>
<gene>
    <name evidence="11" type="ORF">J2W40_000019</name>
</gene>
<organism evidence="11 12">
    <name type="scientific">Sphingobium xenophagum</name>
    <dbReference type="NCBI Taxonomy" id="121428"/>
    <lineage>
        <taxon>Bacteria</taxon>
        <taxon>Pseudomonadati</taxon>
        <taxon>Pseudomonadota</taxon>
        <taxon>Alphaproteobacteria</taxon>
        <taxon>Sphingomonadales</taxon>
        <taxon>Sphingomonadaceae</taxon>
        <taxon>Sphingobium</taxon>
    </lineage>
</organism>
<feature type="transmembrane region" description="Helical" evidence="9">
    <location>
        <begin position="201"/>
        <end position="222"/>
    </location>
</feature>
<evidence type="ECO:0000313" key="11">
    <source>
        <dbReference type="EMBL" id="MDR7153225.1"/>
    </source>
</evidence>
<dbReference type="EMBL" id="JAVDWV010000001">
    <property type="protein sequence ID" value="MDR7153225.1"/>
    <property type="molecule type" value="Genomic_DNA"/>
</dbReference>
<feature type="transmembrane region" description="Helical" evidence="9">
    <location>
        <begin position="111"/>
        <end position="129"/>
    </location>
</feature>
<keyword evidence="4" id="KW-0808">Transferase</keyword>
<dbReference type="Pfam" id="PF13231">
    <property type="entry name" value="PMT_2"/>
    <property type="match status" value="1"/>
</dbReference>
<dbReference type="InterPro" id="IPR050297">
    <property type="entry name" value="LipidA_mod_glycosyltrf_83"/>
</dbReference>
<evidence type="ECO:0000256" key="9">
    <source>
        <dbReference type="SAM" id="Phobius"/>
    </source>
</evidence>
<dbReference type="PANTHER" id="PTHR33908">
    <property type="entry name" value="MANNOSYLTRANSFERASE YKCB-RELATED"/>
    <property type="match status" value="1"/>
</dbReference>
<feature type="transmembrane region" description="Helical" evidence="9">
    <location>
        <begin position="77"/>
        <end position="99"/>
    </location>
</feature>
<keyword evidence="7 9" id="KW-0472">Membrane</keyword>
<keyword evidence="3" id="KW-0328">Glycosyltransferase</keyword>
<evidence type="ECO:0000256" key="5">
    <source>
        <dbReference type="ARBA" id="ARBA00022692"/>
    </source>
</evidence>
<feature type="transmembrane region" description="Helical" evidence="9">
    <location>
        <begin position="135"/>
        <end position="152"/>
    </location>
</feature>
<feature type="region of interest" description="Disordered" evidence="8">
    <location>
        <begin position="486"/>
        <end position="507"/>
    </location>
</feature>
<keyword evidence="12" id="KW-1185">Reference proteome</keyword>
<protein>
    <recommendedName>
        <fullName evidence="10">Glycosyltransferase RgtA/B/C/D-like domain-containing protein</fullName>
    </recommendedName>
</protein>
<keyword evidence="5 9" id="KW-0812">Transmembrane</keyword>
<feature type="transmembrane region" description="Helical" evidence="9">
    <location>
        <begin position="293"/>
        <end position="317"/>
    </location>
</feature>
<dbReference type="PANTHER" id="PTHR33908:SF11">
    <property type="entry name" value="MEMBRANE PROTEIN"/>
    <property type="match status" value="1"/>
</dbReference>
<comment type="caution">
    <text evidence="11">The sequence shown here is derived from an EMBL/GenBank/DDBJ whole genome shotgun (WGS) entry which is preliminary data.</text>
</comment>
<evidence type="ECO:0000256" key="6">
    <source>
        <dbReference type="ARBA" id="ARBA00022989"/>
    </source>
</evidence>
<evidence type="ECO:0000256" key="3">
    <source>
        <dbReference type="ARBA" id="ARBA00022676"/>
    </source>
</evidence>
<feature type="transmembrane region" description="Helical" evidence="9">
    <location>
        <begin position="260"/>
        <end position="281"/>
    </location>
</feature>
<evidence type="ECO:0000256" key="2">
    <source>
        <dbReference type="ARBA" id="ARBA00022475"/>
    </source>
</evidence>
<dbReference type="RefSeq" id="WP_310220926.1">
    <property type="nucleotide sequence ID" value="NZ_JAVDWV010000001.1"/>
</dbReference>
<evidence type="ECO:0000259" key="10">
    <source>
        <dbReference type="Pfam" id="PF13231"/>
    </source>
</evidence>
<evidence type="ECO:0000256" key="7">
    <source>
        <dbReference type="ARBA" id="ARBA00023136"/>
    </source>
</evidence>
<evidence type="ECO:0000256" key="8">
    <source>
        <dbReference type="SAM" id="MobiDB-lite"/>
    </source>
</evidence>
<keyword evidence="2" id="KW-1003">Cell membrane</keyword>
<dbReference type="InterPro" id="IPR038731">
    <property type="entry name" value="RgtA/B/C-like"/>
</dbReference>
<evidence type="ECO:0000256" key="1">
    <source>
        <dbReference type="ARBA" id="ARBA00004651"/>
    </source>
</evidence>
<evidence type="ECO:0000313" key="12">
    <source>
        <dbReference type="Proteomes" id="UP001267638"/>
    </source>
</evidence>
<sequence>MAGKSFPIPARIILLLLLCAVMMLAVAAFHPIDHDEGQYVGAVAMMRIGLPYRDFAYLQTPLQPLLLAPLAWIVEGWLFPALRAVNALLVVAATACIWLTARRAGASPRAAAIAAGALLSSHMLLFAGSVARNDALPLVLMTAGMAAMMALIQKDRTRWTALVAGLLLGAAASTKISYGLPAAAAGLFALLHWRMLGMEKVALLALGGILGGLPTIGLAMLAPEAAWFGIIEYSLKAPFEWRTWTGQTSMLEAPLSLVRLARYLAQGCGLIALVAVALVATRRRTPVERLLDMMIMAGLIAAWLPRPIYVQYLGPLLPPLLLRFALLTDAPFWQRRAGRALIAVGLVAGITQSAIEAGRNMLAGHSPVHMVMRDAHAMDRIAASAKLSGAIVTLSPERVVDVPLPLDRRFVTGPFLMRTRHILSPEQARAFHASTSQTLAADLDEAPPAAILTGSEGRPKAAFRRGLDGLLIAWARSNGYRPVPLPSGSHTLFLAPPSSTQRGEKRS</sequence>
<evidence type="ECO:0000256" key="4">
    <source>
        <dbReference type="ARBA" id="ARBA00022679"/>
    </source>
</evidence>
<reference evidence="11 12" key="1">
    <citation type="submission" date="2023-07" db="EMBL/GenBank/DDBJ databases">
        <title>Sorghum-associated microbial communities from plants grown in Nebraska, USA.</title>
        <authorList>
            <person name="Schachtman D."/>
        </authorList>
    </citation>
    <scope>NUCLEOTIDE SEQUENCE [LARGE SCALE GENOMIC DNA]</scope>
    <source>
        <strain evidence="11 12">4256</strain>
    </source>
</reference>